<evidence type="ECO:0000259" key="3">
    <source>
        <dbReference type="PROSITE" id="PS50921"/>
    </source>
</evidence>
<feature type="domain" description="STAS" evidence="2">
    <location>
        <begin position="27"/>
        <end position="107"/>
    </location>
</feature>
<dbReference type="InterPro" id="IPR011006">
    <property type="entry name" value="CheY-like_superfamily"/>
</dbReference>
<dbReference type="PROSITE" id="PS50801">
    <property type="entry name" value="STAS"/>
    <property type="match status" value="1"/>
</dbReference>
<feature type="region of interest" description="Disordered" evidence="1">
    <location>
        <begin position="229"/>
        <end position="254"/>
    </location>
</feature>
<organism evidence="4 5">
    <name type="scientific">Streptomyces corchorusii</name>
    <name type="common">Streptomyces chibaensis</name>
    <dbReference type="NCBI Taxonomy" id="1903"/>
    <lineage>
        <taxon>Bacteria</taxon>
        <taxon>Bacillati</taxon>
        <taxon>Actinomycetota</taxon>
        <taxon>Actinomycetes</taxon>
        <taxon>Kitasatosporales</taxon>
        <taxon>Streptomycetaceae</taxon>
        <taxon>Streptomyces</taxon>
    </lineage>
</organism>
<dbReference type="InterPro" id="IPR036388">
    <property type="entry name" value="WH-like_DNA-bd_sf"/>
</dbReference>
<name>A0A117QK03_STRCK</name>
<dbReference type="Pfam" id="PF13466">
    <property type="entry name" value="STAS_2"/>
    <property type="match status" value="1"/>
</dbReference>
<dbReference type="RefSeq" id="WP_059261796.1">
    <property type="nucleotide sequence ID" value="NZ_KQ948351.1"/>
</dbReference>
<dbReference type="SMART" id="SM01012">
    <property type="entry name" value="ANTAR"/>
    <property type="match status" value="1"/>
</dbReference>
<dbReference type="CDD" id="cd07043">
    <property type="entry name" value="STAS_anti-anti-sigma_factors"/>
    <property type="match status" value="1"/>
</dbReference>
<accession>A0A117QK03</accession>
<evidence type="ECO:0000256" key="1">
    <source>
        <dbReference type="SAM" id="MobiDB-lite"/>
    </source>
</evidence>
<dbReference type="SUPFAM" id="SSF52091">
    <property type="entry name" value="SpoIIaa-like"/>
    <property type="match status" value="1"/>
</dbReference>
<dbReference type="SUPFAM" id="SSF52172">
    <property type="entry name" value="CheY-like"/>
    <property type="match status" value="1"/>
</dbReference>
<feature type="domain" description="ANTAR" evidence="3">
    <location>
        <begin position="140"/>
        <end position="201"/>
    </location>
</feature>
<dbReference type="EMBL" id="LMWP01000002">
    <property type="protein sequence ID" value="KUN32591.1"/>
    <property type="molecule type" value="Genomic_DNA"/>
</dbReference>
<comment type="caution">
    <text evidence="4">The sequence shown here is derived from an EMBL/GenBank/DDBJ whole genome shotgun (WGS) entry which is preliminary data.</text>
</comment>
<dbReference type="InterPro" id="IPR002645">
    <property type="entry name" value="STAS_dom"/>
</dbReference>
<evidence type="ECO:0008006" key="6">
    <source>
        <dbReference type="Google" id="ProtNLM"/>
    </source>
</evidence>
<protein>
    <recommendedName>
        <fullName evidence="6">ANTAR domain-containing protein</fullName>
    </recommendedName>
</protein>
<dbReference type="Pfam" id="PF03861">
    <property type="entry name" value="ANTAR"/>
    <property type="match status" value="1"/>
</dbReference>
<dbReference type="Proteomes" id="UP000053398">
    <property type="component" value="Unassembled WGS sequence"/>
</dbReference>
<reference evidence="4 5" key="1">
    <citation type="submission" date="2015-10" db="EMBL/GenBank/DDBJ databases">
        <title>Draft genome sequence of Streptomyces corchorusii DSM 40340, type strain for the species Streptomyces corchorusii.</title>
        <authorList>
            <person name="Ruckert C."/>
            <person name="Winkler A."/>
            <person name="Kalinowski J."/>
            <person name="Kampfer P."/>
            <person name="Glaeser S."/>
        </authorList>
    </citation>
    <scope>NUCLEOTIDE SEQUENCE [LARGE SCALE GENOMIC DNA]</scope>
    <source>
        <strain evidence="4 5">DSM 40340</strain>
    </source>
</reference>
<gene>
    <name evidence="4" type="ORF">AQJ11_03445</name>
</gene>
<dbReference type="AlphaFoldDB" id="A0A117QK03"/>
<proteinExistence type="predicted"/>
<dbReference type="Gene3D" id="3.30.750.24">
    <property type="entry name" value="STAS domain"/>
    <property type="match status" value="1"/>
</dbReference>
<keyword evidence="5" id="KW-1185">Reference proteome</keyword>
<evidence type="ECO:0000313" key="5">
    <source>
        <dbReference type="Proteomes" id="UP000053398"/>
    </source>
</evidence>
<sequence>MMSAARAPHTGRLDTLAVDGAAEGDRVVLTARGELVHGCTQPLPRALAALPAGVAGVDLDASGVTFLDTAGLAALDTLSAYGRRHRVPVRATGWRGQPRRVLELVGLDPVDPLGAALPAGLPARTASAVAREHAEQSEQLHVLRLEVEQLRRAMDSRPVIDQARGILMAAHACTPDQAWEILREASQRSNTKLRQVASALTASAAPDGPVPPEPLRTALAAAVHRAGAAVSTAGRAPRGSCGRSPARAARRAAG</sequence>
<evidence type="ECO:0000313" key="4">
    <source>
        <dbReference type="EMBL" id="KUN32591.1"/>
    </source>
</evidence>
<evidence type="ECO:0000259" key="2">
    <source>
        <dbReference type="PROSITE" id="PS50801"/>
    </source>
</evidence>
<dbReference type="InterPro" id="IPR058548">
    <property type="entry name" value="MlaB-like_STAS"/>
</dbReference>
<dbReference type="PROSITE" id="PS50921">
    <property type="entry name" value="ANTAR"/>
    <property type="match status" value="1"/>
</dbReference>
<dbReference type="InterPro" id="IPR036513">
    <property type="entry name" value="STAS_dom_sf"/>
</dbReference>
<dbReference type="InterPro" id="IPR005561">
    <property type="entry name" value="ANTAR"/>
</dbReference>
<dbReference type="Gene3D" id="1.10.10.10">
    <property type="entry name" value="Winged helix-like DNA-binding domain superfamily/Winged helix DNA-binding domain"/>
    <property type="match status" value="1"/>
</dbReference>
<dbReference type="GO" id="GO:0003723">
    <property type="term" value="F:RNA binding"/>
    <property type="evidence" value="ECO:0007669"/>
    <property type="project" value="InterPro"/>
</dbReference>